<evidence type="ECO:0000256" key="4">
    <source>
        <dbReference type="ARBA" id="ARBA00022135"/>
    </source>
</evidence>
<evidence type="ECO:0000256" key="5">
    <source>
        <dbReference type="ARBA" id="ARBA00022525"/>
    </source>
</evidence>
<dbReference type="InterPro" id="IPR003625">
    <property type="entry name" value="PTH"/>
</dbReference>
<dbReference type="PANTHER" id="PTHR10541:SF2">
    <property type="entry name" value="PARATHYROID HORMONE"/>
    <property type="match status" value="1"/>
</dbReference>
<keyword evidence="6" id="KW-0165">Cleavage on pair of basic residues</keyword>
<evidence type="ECO:0000256" key="2">
    <source>
        <dbReference type="ARBA" id="ARBA00006307"/>
    </source>
</evidence>
<evidence type="ECO:0000256" key="6">
    <source>
        <dbReference type="ARBA" id="ARBA00022685"/>
    </source>
</evidence>
<evidence type="ECO:0000256" key="7">
    <source>
        <dbReference type="ARBA" id="ARBA00022702"/>
    </source>
</evidence>
<evidence type="ECO:0000256" key="3">
    <source>
        <dbReference type="ARBA" id="ARBA00011605"/>
    </source>
</evidence>
<keyword evidence="8" id="KW-0732">Signal</keyword>
<dbReference type="InParanoid" id="A0A6I8PW50"/>
<proteinExistence type="inferred from homology"/>
<evidence type="ECO:0000256" key="1">
    <source>
        <dbReference type="ARBA" id="ARBA00004613"/>
    </source>
</evidence>
<keyword evidence="7" id="KW-0372">Hormone</keyword>
<comment type="subcellular location">
    <subcellularLocation>
        <location evidence="1">Secreted</location>
    </subcellularLocation>
</comment>
<keyword evidence="5" id="KW-0964">Secreted</keyword>
<evidence type="ECO:0000313" key="11">
    <source>
        <dbReference type="Ensembl" id="ENSXETP00000064695"/>
    </source>
</evidence>
<dbReference type="PANTHER" id="PTHR10541">
    <property type="entry name" value="PARATHYROID HORMONE"/>
    <property type="match status" value="1"/>
</dbReference>
<evidence type="ECO:0000256" key="8">
    <source>
        <dbReference type="ARBA" id="ARBA00022729"/>
    </source>
</evidence>
<dbReference type="GeneTree" id="ENSGT00980000201889"/>
<evidence type="ECO:0000256" key="9">
    <source>
        <dbReference type="ARBA" id="ARBA00093407"/>
    </source>
</evidence>
<feature type="compositionally biased region" description="Basic and acidic residues" evidence="10">
    <location>
        <begin position="83"/>
        <end position="101"/>
    </location>
</feature>
<dbReference type="FunCoup" id="A0A6I8PW50">
    <property type="interactions" value="375"/>
</dbReference>
<feature type="compositionally biased region" description="Polar residues" evidence="10">
    <location>
        <begin position="69"/>
        <end position="80"/>
    </location>
</feature>
<feature type="region of interest" description="Disordered" evidence="10">
    <location>
        <begin position="69"/>
        <end position="124"/>
    </location>
</feature>
<dbReference type="GO" id="GO:0006874">
    <property type="term" value="P:intracellular calcium ion homeostasis"/>
    <property type="evidence" value="ECO:0007669"/>
    <property type="project" value="InterPro"/>
</dbReference>
<dbReference type="GO" id="GO:0005179">
    <property type="term" value="F:hormone activity"/>
    <property type="evidence" value="ECO:0007669"/>
    <property type="project" value="UniProtKB-KW"/>
</dbReference>
<reference evidence="11" key="1">
    <citation type="journal article" date="2010" name="Science">
        <title>The genome of the Western clawed frog Xenopus tropicalis.</title>
        <authorList>
            <person name="Hellsten U."/>
            <person name="Harland R.M."/>
            <person name="Gilchrist M.J."/>
            <person name="Hendrix D."/>
            <person name="Jurka J."/>
            <person name="Kapitonov V."/>
            <person name="Ovcharenko I."/>
            <person name="Putnam N.H."/>
            <person name="Shu S."/>
            <person name="Taher L."/>
            <person name="Blitz I.L."/>
            <person name="Blumberg B."/>
            <person name="Dichmann D.S."/>
            <person name="Dubchak I."/>
            <person name="Amaya E."/>
            <person name="Detter J.C."/>
            <person name="Fletcher R."/>
            <person name="Gerhard D.S."/>
            <person name="Goodstein D."/>
            <person name="Graves T."/>
            <person name="Grigoriev I.V."/>
            <person name="Grimwood J."/>
            <person name="Kawashima T."/>
            <person name="Lindquist E."/>
            <person name="Lucas S.M."/>
            <person name="Mead P.E."/>
            <person name="Mitros T."/>
            <person name="Ogino H."/>
            <person name="Ohta Y."/>
            <person name="Poliakov A.V."/>
            <person name="Pollet N."/>
            <person name="Robert J."/>
            <person name="Salamov A."/>
            <person name="Sater A.K."/>
            <person name="Schmutz J."/>
            <person name="Terry A."/>
            <person name="Vize P.D."/>
            <person name="Warren W.C."/>
            <person name="Wells D."/>
            <person name="Wills A."/>
            <person name="Wilson R.K."/>
            <person name="Zimmerman L.B."/>
            <person name="Zorn A.M."/>
            <person name="Grainger R."/>
            <person name="Grammer T."/>
            <person name="Khokha M.K."/>
            <person name="Richardson P.M."/>
            <person name="Rokhsar D.S."/>
        </authorList>
    </citation>
    <scope>NUCLEOTIDE SEQUENCE [LARGE SCALE GENOMIC DNA]</scope>
    <source>
        <strain evidence="11">Nigerian</strain>
    </source>
</reference>
<dbReference type="GO" id="GO:0005576">
    <property type="term" value="C:extracellular region"/>
    <property type="evidence" value="ECO:0007669"/>
    <property type="project" value="UniProtKB-SubCell"/>
</dbReference>
<evidence type="ECO:0000256" key="10">
    <source>
        <dbReference type="SAM" id="MobiDB-lite"/>
    </source>
</evidence>
<dbReference type="SMART" id="SM00087">
    <property type="entry name" value="PTH"/>
    <property type="match status" value="1"/>
</dbReference>
<dbReference type="Ensembl" id="ENSXETT00000070007">
    <property type="protein sequence ID" value="ENSXETP00000064695"/>
    <property type="gene ID" value="ENSXETG00000036042"/>
</dbReference>
<dbReference type="Pfam" id="PF01279">
    <property type="entry name" value="Parathyroid"/>
    <property type="match status" value="1"/>
</dbReference>
<reference evidence="11" key="2">
    <citation type="submission" date="2020-05" db="UniProtKB">
        <authorList>
            <consortium name="Ensembl"/>
        </authorList>
    </citation>
    <scope>IDENTIFICATION</scope>
</reference>
<comment type="subunit">
    <text evidence="3">Interacts with PTH1R (via N-terminal extracellular domain).</text>
</comment>
<dbReference type="Bgee" id="ENSXETG00000036042">
    <property type="expression patterns" value="Expressed in skeletal muscle tissue and 2 other cell types or tissues"/>
</dbReference>
<comment type="function">
    <text evidence="9">Parathyroid hormone elevates calcium level by dissolving the salts in bone and preventing their renal excretion. Acts by binding to its receptor, PTH1R, activating G protein-coupled receptor signaling. Stimulates [1-14C]-2-deoxy-D-glucose (2DG) transport and glycogen synthesis in osteoblastic cells.</text>
</comment>
<organism evidence="11">
    <name type="scientific">Xenopus tropicalis</name>
    <name type="common">Western clawed frog</name>
    <name type="synonym">Silurana tropicalis</name>
    <dbReference type="NCBI Taxonomy" id="8364"/>
    <lineage>
        <taxon>Eukaryota</taxon>
        <taxon>Metazoa</taxon>
        <taxon>Chordata</taxon>
        <taxon>Craniata</taxon>
        <taxon>Vertebrata</taxon>
        <taxon>Euteleostomi</taxon>
        <taxon>Amphibia</taxon>
        <taxon>Batrachia</taxon>
        <taxon>Anura</taxon>
        <taxon>Pipoidea</taxon>
        <taxon>Pipidae</taxon>
        <taxon>Xenopodinae</taxon>
        <taxon>Xenopus</taxon>
        <taxon>Silurana</taxon>
    </lineage>
</organism>
<accession>A0A6I8PW50</accession>
<sequence length="124" mass="14212">LSHSCSPIPEAITPLLLCNGLKINPDALSVRIWCRRRAVSELQLMHNYGEFIHSSQRQEWLQMKLQDMYSASVSTPQESTPKIADHRPPKPQKHKMEENKPKTAPQKTLHRHSTKDNTLKPGIQ</sequence>
<comment type="similarity">
    <text evidence="2">Belongs to the parathyroid hormone family.</text>
</comment>
<dbReference type="PROSITE" id="PS00335">
    <property type="entry name" value="PARATHYROID"/>
    <property type="match status" value="1"/>
</dbReference>
<dbReference type="AlphaFoldDB" id="A0A6I8PW50"/>
<name>A0A6I8PW50_XENTR</name>
<dbReference type="InterPro" id="IPR001415">
    <property type="entry name" value="PTH/PTH-rel"/>
</dbReference>
<protein>
    <recommendedName>
        <fullName evidence="4">Parathyroid hormone</fullName>
    </recommendedName>
</protein>